<dbReference type="PANTHER" id="PTHR34406:SF1">
    <property type="entry name" value="PROTEIN YCEI"/>
    <property type="match status" value="1"/>
</dbReference>
<dbReference type="Proteomes" id="UP000000925">
    <property type="component" value="Chromosome"/>
</dbReference>
<dbReference type="STRING" id="583355.Caka_1755"/>
<dbReference type="SMART" id="SM00867">
    <property type="entry name" value="YceI"/>
    <property type="match status" value="1"/>
</dbReference>
<dbReference type="SUPFAM" id="SSF101874">
    <property type="entry name" value="YceI-like"/>
    <property type="match status" value="1"/>
</dbReference>
<feature type="domain" description="Lipid/polyisoprenoid-binding YceI-like" evidence="2">
    <location>
        <begin position="25"/>
        <end position="188"/>
    </location>
</feature>
<dbReference type="RefSeq" id="WP_013043496.1">
    <property type="nucleotide sequence ID" value="NC_014008.1"/>
</dbReference>
<protein>
    <submittedName>
        <fullName evidence="3">YceI family protein</fullName>
    </submittedName>
</protein>
<accession>D5EK25</accession>
<reference evidence="3 4" key="1">
    <citation type="journal article" date="2010" name="Stand. Genomic Sci.">
        <title>Complete genome sequence of Coraliomargarita akajimensis type strain (04OKA010-24).</title>
        <authorList>
            <person name="Mavromatis K."/>
            <person name="Abt B."/>
            <person name="Brambilla E."/>
            <person name="Lapidus A."/>
            <person name="Copeland A."/>
            <person name="Deshpande S."/>
            <person name="Nolan M."/>
            <person name="Lucas S."/>
            <person name="Tice H."/>
            <person name="Cheng J.F."/>
            <person name="Han C."/>
            <person name="Detter J.C."/>
            <person name="Woyke T."/>
            <person name="Goodwin L."/>
            <person name="Pitluck S."/>
            <person name="Held B."/>
            <person name="Brettin T."/>
            <person name="Tapia R."/>
            <person name="Ivanova N."/>
            <person name="Mikhailova N."/>
            <person name="Pati A."/>
            <person name="Liolios K."/>
            <person name="Chen A."/>
            <person name="Palaniappan K."/>
            <person name="Land M."/>
            <person name="Hauser L."/>
            <person name="Chang Y.J."/>
            <person name="Jeffries C.D."/>
            <person name="Rohde M."/>
            <person name="Goker M."/>
            <person name="Bristow J."/>
            <person name="Eisen J.A."/>
            <person name="Markowitz V."/>
            <person name="Hugenholtz P."/>
            <person name="Klenk H.P."/>
            <person name="Kyrpides N.C."/>
        </authorList>
    </citation>
    <scope>NUCLEOTIDE SEQUENCE [LARGE SCALE GENOMIC DNA]</scope>
    <source>
        <strain evidence="4">DSM 45221 / IAM 15411 / JCM 23193 / KCTC 12865</strain>
    </source>
</reference>
<dbReference type="eggNOG" id="COG2353">
    <property type="taxonomic scope" value="Bacteria"/>
</dbReference>
<sequence length="190" mass="20708">MKLRNLLTLSAGLLAFNLSQAEVETYKIDTSHSSVNFSIRHFVAKTTGTFKDFSGMLTVDREDMTKSSVEATIQIASVDTASVKRDKHLQEDDYFNEAKYPAMTFKSTKWAKGKKDNLFVVTGDLTMMGVTKPVSLDVELYGFGPGRGGAVLSGWEATGTIDRTEWGLTAGAPAVGNEVDITINIEAVKQ</sequence>
<gene>
    <name evidence="3" type="ordered locus">Caka_1755</name>
</gene>
<name>D5EK25_CORAD</name>
<dbReference type="HOGENOM" id="CLU_071003_3_0_0"/>
<evidence type="ECO:0000313" key="4">
    <source>
        <dbReference type="Proteomes" id="UP000000925"/>
    </source>
</evidence>
<feature type="signal peptide" evidence="1">
    <location>
        <begin position="1"/>
        <end position="21"/>
    </location>
</feature>
<dbReference type="PANTHER" id="PTHR34406">
    <property type="entry name" value="PROTEIN YCEI"/>
    <property type="match status" value="1"/>
</dbReference>
<keyword evidence="4" id="KW-1185">Reference proteome</keyword>
<dbReference type="Pfam" id="PF04264">
    <property type="entry name" value="YceI"/>
    <property type="match status" value="1"/>
</dbReference>
<dbReference type="OrthoDB" id="9811006at2"/>
<evidence type="ECO:0000313" key="3">
    <source>
        <dbReference type="EMBL" id="ADE54774.1"/>
    </source>
</evidence>
<dbReference type="Gene3D" id="2.40.128.110">
    <property type="entry name" value="Lipid/polyisoprenoid-binding, YceI-like"/>
    <property type="match status" value="1"/>
</dbReference>
<evidence type="ECO:0000256" key="1">
    <source>
        <dbReference type="SAM" id="SignalP"/>
    </source>
</evidence>
<evidence type="ECO:0000259" key="2">
    <source>
        <dbReference type="SMART" id="SM00867"/>
    </source>
</evidence>
<keyword evidence="1" id="KW-0732">Signal</keyword>
<proteinExistence type="predicted"/>
<dbReference type="AlphaFoldDB" id="D5EK25"/>
<dbReference type="EMBL" id="CP001998">
    <property type="protein sequence ID" value="ADE54774.1"/>
    <property type="molecule type" value="Genomic_DNA"/>
</dbReference>
<organism evidence="3 4">
    <name type="scientific">Coraliomargarita akajimensis (strain DSM 45221 / IAM 15411 / JCM 23193 / KCTC 12865 / 04OKA010-24)</name>
    <dbReference type="NCBI Taxonomy" id="583355"/>
    <lineage>
        <taxon>Bacteria</taxon>
        <taxon>Pseudomonadati</taxon>
        <taxon>Verrucomicrobiota</taxon>
        <taxon>Opitutia</taxon>
        <taxon>Puniceicoccales</taxon>
        <taxon>Coraliomargaritaceae</taxon>
        <taxon>Coraliomargarita</taxon>
    </lineage>
</organism>
<dbReference type="InterPro" id="IPR007372">
    <property type="entry name" value="Lipid/polyisoprenoid-bd_YceI"/>
</dbReference>
<dbReference type="InterPro" id="IPR036761">
    <property type="entry name" value="TTHA0802/YceI-like_sf"/>
</dbReference>
<dbReference type="KEGG" id="caa:Caka_1755"/>
<feature type="chain" id="PRO_5003071528" evidence="1">
    <location>
        <begin position="22"/>
        <end position="190"/>
    </location>
</feature>